<dbReference type="Proteomes" id="UP001054837">
    <property type="component" value="Unassembled WGS sequence"/>
</dbReference>
<evidence type="ECO:0000313" key="3">
    <source>
        <dbReference type="Proteomes" id="UP001054837"/>
    </source>
</evidence>
<accession>A0AAV4VPG0</accession>
<proteinExistence type="predicted"/>
<keyword evidence="3" id="KW-1185">Reference proteome</keyword>
<feature type="non-terminal residue" evidence="2">
    <location>
        <position position="243"/>
    </location>
</feature>
<evidence type="ECO:0000313" key="2">
    <source>
        <dbReference type="EMBL" id="GIY72336.1"/>
    </source>
</evidence>
<dbReference type="EMBL" id="BPLQ01013475">
    <property type="protein sequence ID" value="GIY72336.1"/>
    <property type="molecule type" value="Genomic_DNA"/>
</dbReference>
<gene>
    <name evidence="2" type="ORF">CDAR_522551</name>
</gene>
<feature type="region of interest" description="Disordered" evidence="1">
    <location>
        <begin position="134"/>
        <end position="155"/>
    </location>
</feature>
<protein>
    <submittedName>
        <fullName evidence="2">Uncharacterized protein</fullName>
    </submittedName>
</protein>
<organism evidence="2 3">
    <name type="scientific">Caerostris darwini</name>
    <dbReference type="NCBI Taxonomy" id="1538125"/>
    <lineage>
        <taxon>Eukaryota</taxon>
        <taxon>Metazoa</taxon>
        <taxon>Ecdysozoa</taxon>
        <taxon>Arthropoda</taxon>
        <taxon>Chelicerata</taxon>
        <taxon>Arachnida</taxon>
        <taxon>Araneae</taxon>
        <taxon>Araneomorphae</taxon>
        <taxon>Entelegynae</taxon>
        <taxon>Araneoidea</taxon>
        <taxon>Araneidae</taxon>
        <taxon>Caerostris</taxon>
    </lineage>
</organism>
<dbReference type="AlphaFoldDB" id="A0AAV4VPG0"/>
<comment type="caution">
    <text evidence="2">The sequence shown here is derived from an EMBL/GenBank/DDBJ whole genome shotgun (WGS) entry which is preliminary data.</text>
</comment>
<reference evidence="2 3" key="1">
    <citation type="submission" date="2021-06" db="EMBL/GenBank/DDBJ databases">
        <title>Caerostris darwini draft genome.</title>
        <authorList>
            <person name="Kono N."/>
            <person name="Arakawa K."/>
        </authorList>
    </citation>
    <scope>NUCLEOTIDE SEQUENCE [LARGE SCALE GENOMIC DNA]</scope>
</reference>
<evidence type="ECO:0000256" key="1">
    <source>
        <dbReference type="SAM" id="MobiDB-lite"/>
    </source>
</evidence>
<name>A0AAV4VPG0_9ARAC</name>
<sequence>MNAVDASLPVKKRHRFYREKIPNVPAKKRKYPPDNVSNKIRKTSIIERYLGEPFQNNEPSSAMEKSVPESFSEAENFSQYEDCERKSVEEPLESRECEMMITAPTTHEADKDYRCSVINLPTQTEYNVFMNWKRKNSSSSSPRRESSSTDNTTQFRFMKKLRVELNPLYSKEHESQPNSFNCKKQRNVCSLKTSSNTFPRDISNYDPGDISTLDSGDISSSIARDISNSISEVESSSSKEHRN</sequence>